<dbReference type="EMBL" id="JANIBC010000001">
    <property type="protein sequence ID" value="MCQ8183773.1"/>
    <property type="molecule type" value="Genomic_DNA"/>
</dbReference>
<organism evidence="2 3">
    <name type="scientific">Parvularcula maris</name>
    <dbReference type="NCBI Taxonomy" id="2965077"/>
    <lineage>
        <taxon>Bacteria</taxon>
        <taxon>Pseudomonadati</taxon>
        <taxon>Pseudomonadota</taxon>
        <taxon>Alphaproteobacteria</taxon>
        <taxon>Parvularculales</taxon>
        <taxon>Parvularculaceae</taxon>
        <taxon>Parvularcula</taxon>
    </lineage>
</organism>
<reference evidence="2" key="1">
    <citation type="submission" date="2022-07" db="EMBL/GenBank/DDBJ databases">
        <title>Parvularcula maris sp. nov., an algicidal bacterium isolated from seawater.</title>
        <authorList>
            <person name="Li F."/>
        </authorList>
    </citation>
    <scope>NUCLEOTIDE SEQUENCE</scope>
    <source>
        <strain evidence="2">BGMRC 0090</strain>
    </source>
</reference>
<feature type="chain" id="PRO_5040901459" description="PEP-CTERM sorting domain-containing protein" evidence="1">
    <location>
        <begin position="24"/>
        <end position="213"/>
    </location>
</feature>
<proteinExistence type="predicted"/>
<evidence type="ECO:0000313" key="2">
    <source>
        <dbReference type="EMBL" id="MCQ8183773.1"/>
    </source>
</evidence>
<protein>
    <recommendedName>
        <fullName evidence="4">PEP-CTERM sorting domain-containing protein</fullName>
    </recommendedName>
</protein>
<keyword evidence="1" id="KW-0732">Signal</keyword>
<accession>A0A9X2L636</accession>
<feature type="signal peptide" evidence="1">
    <location>
        <begin position="1"/>
        <end position="23"/>
    </location>
</feature>
<name>A0A9X2L636_9PROT</name>
<evidence type="ECO:0000313" key="3">
    <source>
        <dbReference type="Proteomes" id="UP001142610"/>
    </source>
</evidence>
<dbReference type="AlphaFoldDB" id="A0A9X2L636"/>
<gene>
    <name evidence="2" type="ORF">NOG11_00070</name>
</gene>
<comment type="caution">
    <text evidence="2">The sequence shown here is derived from an EMBL/GenBank/DDBJ whole genome shotgun (WGS) entry which is preliminary data.</text>
</comment>
<evidence type="ECO:0008006" key="4">
    <source>
        <dbReference type="Google" id="ProtNLM"/>
    </source>
</evidence>
<sequence>MNYFRTVLIAGAMAATATGSALAAPVQYQGITFPGGISSFADRVVSTDTGELAPTNTFNLIADNAIGTPDNFARSLGRGGNIVLQFTDNALTGSGDDAEDLFVFEVGPDIEDTEVEISQDGVNFISVGRVFGSTSRIDIDPFLASAGLDPFTKFFFVRLTDVASEGQQFGQYVGADIDALGAISSVEISPVPVPAAALLFGPLAAGLFWRRKG</sequence>
<dbReference type="RefSeq" id="WP_256617576.1">
    <property type="nucleotide sequence ID" value="NZ_JANIBC010000001.1"/>
</dbReference>
<evidence type="ECO:0000256" key="1">
    <source>
        <dbReference type="SAM" id="SignalP"/>
    </source>
</evidence>
<keyword evidence="3" id="KW-1185">Reference proteome</keyword>
<dbReference type="Proteomes" id="UP001142610">
    <property type="component" value="Unassembled WGS sequence"/>
</dbReference>